<organism evidence="1">
    <name type="scientific">Trichophyton rubrum CBS 288.86</name>
    <dbReference type="NCBI Taxonomy" id="1215330"/>
    <lineage>
        <taxon>Eukaryota</taxon>
        <taxon>Fungi</taxon>
        <taxon>Dikarya</taxon>
        <taxon>Ascomycota</taxon>
        <taxon>Pezizomycotina</taxon>
        <taxon>Eurotiomycetes</taxon>
        <taxon>Eurotiomycetidae</taxon>
        <taxon>Onygenales</taxon>
        <taxon>Arthrodermataceae</taxon>
        <taxon>Trichophyton</taxon>
    </lineage>
</organism>
<accession>A0A022WDU9</accession>
<sequence length="107" mass="11849">MLERKRLPWLFLDVTRQGSFTESLRVRIGARITDSTVILWCHHSDNSVIRCSLAQGGDKNPLEVPWGPHDTAHDLVSISENKVQGNGRRFGADGFCCCRPGESATLG</sequence>
<reference evidence="1" key="1">
    <citation type="submission" date="2014-02" db="EMBL/GenBank/DDBJ databases">
        <title>The Genome Sequence of Trichophyton rubrum (morphotype fischeri) CBS 288.86.</title>
        <authorList>
            <consortium name="The Broad Institute Genomics Platform"/>
            <person name="Cuomo C.A."/>
            <person name="White T.C."/>
            <person name="Graser Y."/>
            <person name="Martinez-Rossi N."/>
            <person name="Heitman J."/>
            <person name="Young S.K."/>
            <person name="Zeng Q."/>
            <person name="Gargeya S."/>
            <person name="Abouelleil A."/>
            <person name="Alvarado L."/>
            <person name="Chapman S.B."/>
            <person name="Gainer-Dewar J."/>
            <person name="Goldberg J."/>
            <person name="Griggs A."/>
            <person name="Gujja S."/>
            <person name="Hansen M."/>
            <person name="Howarth C."/>
            <person name="Imamovic A."/>
            <person name="Larimer J."/>
            <person name="Martinez D."/>
            <person name="Murphy C."/>
            <person name="Pearson M.D."/>
            <person name="Persinoti G."/>
            <person name="Poon T."/>
            <person name="Priest M."/>
            <person name="Roberts A.D."/>
            <person name="Saif S."/>
            <person name="Shea T.D."/>
            <person name="Sykes S.N."/>
            <person name="Wortman J."/>
            <person name="Nusbaum C."/>
            <person name="Birren B."/>
        </authorList>
    </citation>
    <scope>NUCLEOTIDE SEQUENCE [LARGE SCALE GENOMIC DNA]</scope>
    <source>
        <strain evidence="1">CBS 288.86</strain>
    </source>
</reference>
<gene>
    <name evidence="1" type="ORF">H103_01179</name>
</gene>
<protein>
    <submittedName>
        <fullName evidence="1">Uncharacterized protein</fullName>
    </submittedName>
</protein>
<dbReference type="HOGENOM" id="CLU_2211838_0_0_1"/>
<proteinExistence type="predicted"/>
<evidence type="ECO:0000313" key="1">
    <source>
        <dbReference type="EMBL" id="EZF56311.1"/>
    </source>
</evidence>
<dbReference type="EMBL" id="KK207721">
    <property type="protein sequence ID" value="EZF56311.1"/>
    <property type="molecule type" value="Genomic_DNA"/>
</dbReference>
<dbReference type="AlphaFoldDB" id="A0A022WDU9"/>
<dbReference type="Proteomes" id="UP000023758">
    <property type="component" value="Unassembled WGS sequence"/>
</dbReference>
<name>A0A022WDU9_TRIRU</name>